<dbReference type="GO" id="GO:0003824">
    <property type="term" value="F:catalytic activity"/>
    <property type="evidence" value="ECO:0007669"/>
    <property type="project" value="UniProtKB-ARBA"/>
</dbReference>
<reference evidence="1" key="1">
    <citation type="submission" date="2020-11" db="EMBL/GenBank/DDBJ databases">
        <title>Nocardioides sp. CBS4Y-1, whole genome shotgun sequence.</title>
        <authorList>
            <person name="Tuo L."/>
        </authorList>
    </citation>
    <scope>NUCLEOTIDE SEQUENCE</scope>
    <source>
        <strain evidence="1">CBS4Y-1</strain>
    </source>
</reference>
<evidence type="ECO:0000313" key="2">
    <source>
        <dbReference type="Proteomes" id="UP000656804"/>
    </source>
</evidence>
<dbReference type="PANTHER" id="PTHR43459">
    <property type="entry name" value="ENOYL-COA HYDRATASE"/>
    <property type="match status" value="1"/>
</dbReference>
<proteinExistence type="predicted"/>
<dbReference type="Proteomes" id="UP000656804">
    <property type="component" value="Unassembled WGS sequence"/>
</dbReference>
<accession>A0A930YEA2</accession>
<dbReference type="AlphaFoldDB" id="A0A930YEA2"/>
<dbReference type="InterPro" id="IPR001753">
    <property type="entry name" value="Enoyl-CoA_hydra/iso"/>
</dbReference>
<dbReference type="EMBL" id="JADIVZ010000010">
    <property type="protein sequence ID" value="MBF4163299.1"/>
    <property type="molecule type" value="Genomic_DNA"/>
</dbReference>
<protein>
    <submittedName>
        <fullName evidence="1">Enoyl-CoA hydratase/isomerase family protein</fullName>
    </submittedName>
</protein>
<comment type="caution">
    <text evidence="1">The sequence shown here is derived from an EMBL/GenBank/DDBJ whole genome shotgun (WGS) entry which is preliminary data.</text>
</comment>
<keyword evidence="2" id="KW-1185">Reference proteome</keyword>
<evidence type="ECO:0000313" key="1">
    <source>
        <dbReference type="EMBL" id="MBF4163299.1"/>
    </source>
</evidence>
<gene>
    <name evidence="1" type="ORF">ISG29_16535</name>
</gene>
<dbReference type="InterPro" id="IPR029045">
    <property type="entry name" value="ClpP/crotonase-like_dom_sf"/>
</dbReference>
<dbReference type="Gene3D" id="3.90.226.10">
    <property type="entry name" value="2-enoyl-CoA Hydratase, Chain A, domain 1"/>
    <property type="match status" value="1"/>
</dbReference>
<name>A0A930YEA2_9ACTN</name>
<dbReference type="PANTHER" id="PTHR43459:SF1">
    <property type="entry name" value="EG:BACN32G11.4 PROTEIN"/>
    <property type="match status" value="1"/>
</dbReference>
<sequence>MHVEEQPAAGAPSVEVAVTDGVATLRLRNPRRKNAITADMAADIVAFCERVDTDETIGAVVVAGEGGYFCSGADTRDLGAASDDPATTDSMLRTTRVYSSFVRVGRLPVPTVAVMVGGAVGAGMNLALACDVVLATPTAVLDSGFLARGIHPGGGHFSLLGRGLSRSQAMAMGALGAPVSGEQAVSLGLVWATYDEHEIEQQARSLAARAGSDPELSRRIKHSADLELGPNATSWAAAVELERGVQMWSLRRKGEAGWTASRSGG</sequence>
<organism evidence="1 2">
    <name type="scientific">Nocardioides acrostichi</name>
    <dbReference type="NCBI Taxonomy" id="2784339"/>
    <lineage>
        <taxon>Bacteria</taxon>
        <taxon>Bacillati</taxon>
        <taxon>Actinomycetota</taxon>
        <taxon>Actinomycetes</taxon>
        <taxon>Propionibacteriales</taxon>
        <taxon>Nocardioidaceae</taxon>
        <taxon>Nocardioides</taxon>
    </lineage>
</organism>
<dbReference type="CDD" id="cd06558">
    <property type="entry name" value="crotonase-like"/>
    <property type="match status" value="1"/>
</dbReference>
<dbReference type="SUPFAM" id="SSF52096">
    <property type="entry name" value="ClpP/crotonase"/>
    <property type="match status" value="1"/>
</dbReference>
<dbReference type="Pfam" id="PF00378">
    <property type="entry name" value="ECH_1"/>
    <property type="match status" value="1"/>
</dbReference>